<accession>A0ABV2Q2L6</accession>
<comment type="caution">
    <text evidence="1">The sequence shown here is derived from an EMBL/GenBank/DDBJ whole genome shotgun (WGS) entry which is preliminary data.</text>
</comment>
<sequence length="201" mass="22557">MDSFLLAFLAGMAVYMLIASEQRKRIALLGVHLHQFNIERLMETLADGYLRALGESDQARRDQIWGLFDSSEAQLGDQFASFAKSFAKLDESHTRVSKLALTLPLATRLLPAFCFDARKAFVIHSEGFTRVATNAKGLSARDKAFTMMAELLLMQHTCHWFCKSRAVASARLLARHQTPYEKVLASVSPETRQAYLELTGQ</sequence>
<name>A0ABV2Q2L6_9BURK</name>
<dbReference type="RefSeq" id="WP_354440610.1">
    <property type="nucleotide sequence ID" value="NZ_JBEPSH010000001.1"/>
</dbReference>
<evidence type="ECO:0000313" key="1">
    <source>
        <dbReference type="EMBL" id="MET4575269.1"/>
    </source>
</evidence>
<proteinExistence type="predicted"/>
<dbReference type="Proteomes" id="UP001549320">
    <property type="component" value="Unassembled WGS sequence"/>
</dbReference>
<gene>
    <name evidence="1" type="ORF">ABIE13_000366</name>
</gene>
<evidence type="ECO:0000313" key="2">
    <source>
        <dbReference type="Proteomes" id="UP001549320"/>
    </source>
</evidence>
<protein>
    <submittedName>
        <fullName evidence="1">Uncharacterized protein</fullName>
    </submittedName>
</protein>
<keyword evidence="2" id="KW-1185">Reference proteome</keyword>
<dbReference type="EMBL" id="JBEPSH010000001">
    <property type="protein sequence ID" value="MET4575269.1"/>
    <property type="molecule type" value="Genomic_DNA"/>
</dbReference>
<reference evidence="1 2" key="1">
    <citation type="submission" date="2024-06" db="EMBL/GenBank/DDBJ databases">
        <title>Sorghum-associated microbial communities from plants grown in Nebraska, USA.</title>
        <authorList>
            <person name="Schachtman D."/>
        </authorList>
    </citation>
    <scope>NUCLEOTIDE SEQUENCE [LARGE SCALE GENOMIC DNA]</scope>
    <source>
        <strain evidence="1 2">2709</strain>
    </source>
</reference>
<organism evidence="1 2">
    <name type="scientific">Ottowia thiooxydans</name>
    <dbReference type="NCBI Taxonomy" id="219182"/>
    <lineage>
        <taxon>Bacteria</taxon>
        <taxon>Pseudomonadati</taxon>
        <taxon>Pseudomonadota</taxon>
        <taxon>Betaproteobacteria</taxon>
        <taxon>Burkholderiales</taxon>
        <taxon>Comamonadaceae</taxon>
        <taxon>Ottowia</taxon>
    </lineage>
</organism>